<keyword evidence="1" id="KW-0812">Transmembrane</keyword>
<feature type="transmembrane region" description="Helical" evidence="1">
    <location>
        <begin position="256"/>
        <end position="281"/>
    </location>
</feature>
<organism evidence="3 4">
    <name type="scientific">Neogobius melanostomus</name>
    <name type="common">round goby</name>
    <dbReference type="NCBI Taxonomy" id="47308"/>
    <lineage>
        <taxon>Eukaryota</taxon>
        <taxon>Metazoa</taxon>
        <taxon>Chordata</taxon>
        <taxon>Craniata</taxon>
        <taxon>Vertebrata</taxon>
        <taxon>Euteleostomi</taxon>
        <taxon>Actinopterygii</taxon>
        <taxon>Neopterygii</taxon>
        <taxon>Teleostei</taxon>
        <taxon>Neoteleostei</taxon>
        <taxon>Acanthomorphata</taxon>
        <taxon>Gobiaria</taxon>
        <taxon>Gobiiformes</taxon>
        <taxon>Gobioidei</taxon>
        <taxon>Gobiidae</taxon>
        <taxon>Benthophilinae</taxon>
        <taxon>Neogobiini</taxon>
        <taxon>Neogobius</taxon>
    </lineage>
</organism>
<dbReference type="InterPro" id="IPR013783">
    <property type="entry name" value="Ig-like_fold"/>
</dbReference>
<dbReference type="Proteomes" id="UP000694523">
    <property type="component" value="Unplaced"/>
</dbReference>
<evidence type="ECO:0000259" key="2">
    <source>
        <dbReference type="PROSITE" id="PS50835"/>
    </source>
</evidence>
<keyword evidence="4" id="KW-1185">Reference proteome</keyword>
<dbReference type="PANTHER" id="PTHR46484:SF7">
    <property type="entry name" value="MYELIN-ASSOCIATED GLYCOPROTEIN-LIKE-RELATED"/>
    <property type="match status" value="1"/>
</dbReference>
<dbReference type="PANTHER" id="PTHR46484">
    <property type="entry name" value="SI:CH211-171H4.5-RELATED"/>
    <property type="match status" value="1"/>
</dbReference>
<keyword evidence="1" id="KW-0472">Membrane</keyword>
<feature type="domain" description="Ig-like" evidence="2">
    <location>
        <begin position="159"/>
        <end position="247"/>
    </location>
</feature>
<dbReference type="Gene3D" id="2.60.40.10">
    <property type="entry name" value="Immunoglobulins"/>
    <property type="match status" value="2"/>
</dbReference>
<sequence length="308" mass="35065">MFFGGRHGHGYKNIFLRNNILLIQNTGIYYKWKASVVSSMDALVDSCVVVPCSFSHPKETLPTARLRGLWHLKKDRDQLIYSADETRVLENFRGRTQLLGELGKGNCSLKITNIKSHDNGPFCFRIELARTETDTQTKDKFSFVEDCVTLDMMSEPNAPSLTHKDPIQGRPFTITCSVMHTCPTNKPEITWSRGSADDVTESHREIQRGLWEISSVLTFIPAEKDSHQDVTCTALFQGRITSSSKMTLYVRRSENYNYIIIPVVVALGSAAIFGGLCFLMVKKYKKRIEELQRQDGTLFNRLSRISRR</sequence>
<evidence type="ECO:0000313" key="4">
    <source>
        <dbReference type="Proteomes" id="UP000694523"/>
    </source>
</evidence>
<dbReference type="SUPFAM" id="SSF48726">
    <property type="entry name" value="Immunoglobulin"/>
    <property type="match status" value="2"/>
</dbReference>
<evidence type="ECO:0000313" key="3">
    <source>
        <dbReference type="Ensembl" id="ENSNMLP00000007753.1"/>
    </source>
</evidence>
<reference evidence="3" key="1">
    <citation type="submission" date="2025-08" db="UniProtKB">
        <authorList>
            <consortium name="Ensembl"/>
        </authorList>
    </citation>
    <scope>IDENTIFICATION</scope>
</reference>
<name>A0A8C6SLV2_9GOBI</name>
<dbReference type="Ensembl" id="ENSNMLT00000008821.1">
    <property type="protein sequence ID" value="ENSNMLP00000007753.1"/>
    <property type="gene ID" value="ENSNMLG00000005516.1"/>
</dbReference>
<dbReference type="InterPro" id="IPR007110">
    <property type="entry name" value="Ig-like_dom"/>
</dbReference>
<proteinExistence type="predicted"/>
<keyword evidence="1" id="KW-1133">Transmembrane helix</keyword>
<dbReference type="PROSITE" id="PS50835">
    <property type="entry name" value="IG_LIKE"/>
    <property type="match status" value="1"/>
</dbReference>
<evidence type="ECO:0000256" key="1">
    <source>
        <dbReference type="SAM" id="Phobius"/>
    </source>
</evidence>
<dbReference type="AlphaFoldDB" id="A0A8C6SLV2"/>
<protein>
    <recommendedName>
        <fullName evidence="2">Ig-like domain-containing protein</fullName>
    </recommendedName>
</protein>
<reference evidence="3" key="2">
    <citation type="submission" date="2025-09" db="UniProtKB">
        <authorList>
            <consortium name="Ensembl"/>
        </authorList>
    </citation>
    <scope>IDENTIFICATION</scope>
</reference>
<accession>A0A8C6SLV2</accession>
<dbReference type="InterPro" id="IPR036179">
    <property type="entry name" value="Ig-like_dom_sf"/>
</dbReference>